<comment type="caution">
    <text evidence="1">The sequence shown here is derived from an EMBL/GenBank/DDBJ whole genome shotgun (WGS) entry which is preliminary data.</text>
</comment>
<dbReference type="Proteomes" id="UP001489719">
    <property type="component" value="Unassembled WGS sequence"/>
</dbReference>
<proteinExistence type="predicted"/>
<evidence type="ECO:0000313" key="1">
    <source>
        <dbReference type="EMBL" id="KAK9320492.1"/>
    </source>
</evidence>
<keyword evidence="2" id="KW-1185">Reference proteome</keyword>
<reference evidence="2" key="1">
    <citation type="journal article" date="2024" name="Front. Bioeng. Biotechnol.">
        <title>Genome-scale model development and genomic sequencing of the oleaginous clade Lipomyces.</title>
        <authorList>
            <person name="Czajka J.J."/>
            <person name="Han Y."/>
            <person name="Kim J."/>
            <person name="Mondo S.J."/>
            <person name="Hofstad B.A."/>
            <person name="Robles A."/>
            <person name="Haridas S."/>
            <person name="Riley R."/>
            <person name="LaButti K."/>
            <person name="Pangilinan J."/>
            <person name="Andreopoulos W."/>
            <person name="Lipzen A."/>
            <person name="Yan J."/>
            <person name="Wang M."/>
            <person name="Ng V."/>
            <person name="Grigoriev I.V."/>
            <person name="Spatafora J.W."/>
            <person name="Magnuson J.K."/>
            <person name="Baker S.E."/>
            <person name="Pomraning K.R."/>
        </authorList>
    </citation>
    <scope>NUCLEOTIDE SEQUENCE [LARGE SCALE GENOMIC DNA]</scope>
    <source>
        <strain evidence="2">CBS 10300</strain>
    </source>
</reference>
<dbReference type="EMBL" id="MU970127">
    <property type="protein sequence ID" value="KAK9320492.1"/>
    <property type="molecule type" value="Genomic_DNA"/>
</dbReference>
<evidence type="ECO:0000313" key="2">
    <source>
        <dbReference type="Proteomes" id="UP001489719"/>
    </source>
</evidence>
<organism evidence="1 2">
    <name type="scientific">Lipomyces orientalis</name>
    <dbReference type="NCBI Taxonomy" id="1233043"/>
    <lineage>
        <taxon>Eukaryota</taxon>
        <taxon>Fungi</taxon>
        <taxon>Dikarya</taxon>
        <taxon>Ascomycota</taxon>
        <taxon>Saccharomycotina</taxon>
        <taxon>Lipomycetes</taxon>
        <taxon>Lipomycetales</taxon>
        <taxon>Lipomycetaceae</taxon>
        <taxon>Lipomyces</taxon>
    </lineage>
</organism>
<name>A0ACC3TH55_9ASCO</name>
<gene>
    <name evidence="1" type="ORF">V1517DRAFT_348150</name>
</gene>
<sequence length="210" mass="23896">MERVKFLVDTDNITKYNANIPSTRREMARLQTKCSFSQIYSFLLTRSMTCNIVFQNRSRSICARWILWYIHMLGEGRNSIGQSTDVSTNTLAGPRKYIEPRVLCACQSAPSYYWSPCSSAMSPCRTTEISRRAQLTQSLMGDAVAMRNMDPSFVDEPGVDSILTSFFLFTCFVVNRQLPPAAWLRLREEVTSAAIIEAQSRDDETITVEE</sequence>
<protein>
    <submittedName>
        <fullName evidence="1">Uncharacterized protein</fullName>
    </submittedName>
</protein>
<accession>A0ACC3TH55</accession>